<accession>A0A367JP15</accession>
<evidence type="ECO:0000313" key="2">
    <source>
        <dbReference type="EMBL" id="RCH91625.1"/>
    </source>
</evidence>
<protein>
    <submittedName>
        <fullName evidence="2">Uncharacterized protein</fullName>
    </submittedName>
</protein>
<organism evidence="2 3">
    <name type="scientific">Rhizopus stolonifer</name>
    <name type="common">Rhizopus nigricans</name>
    <dbReference type="NCBI Taxonomy" id="4846"/>
    <lineage>
        <taxon>Eukaryota</taxon>
        <taxon>Fungi</taxon>
        <taxon>Fungi incertae sedis</taxon>
        <taxon>Mucoromycota</taxon>
        <taxon>Mucoromycotina</taxon>
        <taxon>Mucoromycetes</taxon>
        <taxon>Mucorales</taxon>
        <taxon>Mucorineae</taxon>
        <taxon>Rhizopodaceae</taxon>
        <taxon>Rhizopus</taxon>
    </lineage>
</organism>
<dbReference type="OrthoDB" id="10255234at2759"/>
<gene>
    <name evidence="2" type="ORF">CU098_006694</name>
</gene>
<dbReference type="Proteomes" id="UP000253551">
    <property type="component" value="Unassembled WGS sequence"/>
</dbReference>
<name>A0A367JP15_RHIST</name>
<feature type="compositionally biased region" description="Polar residues" evidence="1">
    <location>
        <begin position="135"/>
        <end position="145"/>
    </location>
</feature>
<evidence type="ECO:0000256" key="1">
    <source>
        <dbReference type="SAM" id="MobiDB-lite"/>
    </source>
</evidence>
<proteinExistence type="predicted"/>
<dbReference type="AlphaFoldDB" id="A0A367JP15"/>
<reference evidence="2 3" key="1">
    <citation type="journal article" date="2018" name="G3 (Bethesda)">
        <title>Phylogenetic and Phylogenomic Definition of Rhizopus Species.</title>
        <authorList>
            <person name="Gryganskyi A.P."/>
            <person name="Golan J."/>
            <person name="Dolatabadi S."/>
            <person name="Mondo S."/>
            <person name="Robb S."/>
            <person name="Idnurm A."/>
            <person name="Muszewska A."/>
            <person name="Steczkiewicz K."/>
            <person name="Masonjones S."/>
            <person name="Liao H.L."/>
            <person name="Gajdeczka M.T."/>
            <person name="Anike F."/>
            <person name="Vuek A."/>
            <person name="Anishchenko I.M."/>
            <person name="Voigt K."/>
            <person name="de Hoog G.S."/>
            <person name="Smith M.E."/>
            <person name="Heitman J."/>
            <person name="Vilgalys R."/>
            <person name="Stajich J.E."/>
        </authorList>
    </citation>
    <scope>NUCLEOTIDE SEQUENCE [LARGE SCALE GENOMIC DNA]</scope>
    <source>
        <strain evidence="2 3">LSU 92-RS-03</strain>
    </source>
</reference>
<sequence length="410" mass="47376">MHSFLKFHFGSHWTLHLYETRRKTNITQKDISTCLSQLPFLCGNLPLRSSDTLCSLEQVQVSEDLRLKLTETTSAAATISTIDTNETRPPLNAISLNPSYPVNQSTIYDLLNDDNQEYLLSGSAPSEPNMFPTFDQKTNPNSAPSSPVLRSRSESFSNTNKSGTLKHLLTNLMNGEPSYLDQTDDVKLVRRWIKLNGHIFLANIIIMHIHEGLCSVVVCKDDPEKLGKTTNLSRPPWKPLSSQVKQFKSSLRSYLADFHSFLLTKETTHFTNLSFAVTYPGIIHFIYLENGIMIAPSLVDLNELDKNHELLYQVVYDNNVTNISEKRKWMWPSTTRLKQLCNEMIHLSTDCRSIDKEKCIKESKDREHFLLYERRSRNQELLSIYFNMIPPDRLWNMHHRLLNDLCQRRL</sequence>
<keyword evidence="3" id="KW-1185">Reference proteome</keyword>
<evidence type="ECO:0000313" key="3">
    <source>
        <dbReference type="Proteomes" id="UP000253551"/>
    </source>
</evidence>
<feature type="region of interest" description="Disordered" evidence="1">
    <location>
        <begin position="129"/>
        <end position="162"/>
    </location>
</feature>
<comment type="caution">
    <text evidence="2">The sequence shown here is derived from an EMBL/GenBank/DDBJ whole genome shotgun (WGS) entry which is preliminary data.</text>
</comment>
<dbReference type="EMBL" id="PJQM01002965">
    <property type="protein sequence ID" value="RCH91625.1"/>
    <property type="molecule type" value="Genomic_DNA"/>
</dbReference>